<dbReference type="Proteomes" id="UP000054053">
    <property type="component" value="Unassembled WGS sequence"/>
</dbReference>
<organism evidence="10 11">
    <name type="scientific">Ustilaginoidea virens</name>
    <name type="common">Rice false smut fungus</name>
    <name type="synonym">Villosiclava virens</name>
    <dbReference type="NCBI Taxonomy" id="1159556"/>
    <lineage>
        <taxon>Eukaryota</taxon>
        <taxon>Fungi</taxon>
        <taxon>Dikarya</taxon>
        <taxon>Ascomycota</taxon>
        <taxon>Pezizomycotina</taxon>
        <taxon>Sordariomycetes</taxon>
        <taxon>Hypocreomycetidae</taxon>
        <taxon>Hypocreales</taxon>
        <taxon>Clavicipitaceae</taxon>
        <taxon>Ustilaginoidea</taxon>
    </lineage>
</organism>
<keyword evidence="7" id="KW-0539">Nucleus</keyword>
<feature type="compositionally biased region" description="Polar residues" evidence="8">
    <location>
        <begin position="21"/>
        <end position="30"/>
    </location>
</feature>
<comment type="function">
    <text evidence="1">May be involved in a process influencing telomere capping.</text>
</comment>
<sequence>MTILNNQRGSGSGSRRIVGLSNRQPVSSLLSPFRDDKIPSMKSRAKLKIPESVHAPPLSSDDDEDDGPAVGAELSAKSQRSSKKSEIALPDISESSGDELAPRGNIRGTKFSRPGGSTVQQRRTGNKGTESPYDAKNDRSKKRRMGDIAGKTSITSRELQVPDSLTSPRKQTDQFRTPLSPDYSPSPDKAPSSIRKFLENVDKGGEDFRVPMGSLEKSSKNLAVVKRRLKKKKQKTIQRSPSPPPAVFKLPASISKVELRTDKGDAASTAWIDGESDSEGEEAESVNLAGKNAIETEMPPTVCPWCGESVDKKLLDDFSKGKRLNVRSQTKFCQKHKKQTATEVWRERNYPQVEWDSLDKRFTSYRKLLLDIINGAASHFRSVHERNIEAGKARSMKNEDNMNPGYYGPRGFNLMCDYLVNEFGDLLKKKAVDDRVIAGRGSAAFIQTVLVAELAVQLIMEDMGASEEDARAIMEESKAVGELVHEDE</sequence>
<evidence type="ECO:0000256" key="7">
    <source>
        <dbReference type="ARBA" id="ARBA00023242"/>
    </source>
</evidence>
<dbReference type="GO" id="GO:0005737">
    <property type="term" value="C:cytoplasm"/>
    <property type="evidence" value="ECO:0007669"/>
    <property type="project" value="UniProtKB-SubCell"/>
</dbReference>
<dbReference type="InterPro" id="IPR039024">
    <property type="entry name" value="RTC4"/>
</dbReference>
<evidence type="ECO:0000256" key="5">
    <source>
        <dbReference type="ARBA" id="ARBA00015162"/>
    </source>
</evidence>
<evidence type="ECO:0000313" key="11">
    <source>
        <dbReference type="Proteomes" id="UP000054053"/>
    </source>
</evidence>
<accession>A0A1B5KY17</accession>
<keyword evidence="6" id="KW-0963">Cytoplasm</keyword>
<dbReference type="PANTHER" id="PTHR41391">
    <property type="entry name" value="RESTRICTION OF TELOMERE CAPPING PROTEIN 4"/>
    <property type="match status" value="1"/>
</dbReference>
<evidence type="ECO:0000256" key="1">
    <source>
        <dbReference type="ARBA" id="ARBA00002738"/>
    </source>
</evidence>
<feature type="compositionally biased region" description="Polar residues" evidence="8">
    <location>
        <begin position="115"/>
        <end position="129"/>
    </location>
</feature>
<dbReference type="Pfam" id="PF14474">
    <property type="entry name" value="RTC4"/>
    <property type="match status" value="1"/>
</dbReference>
<evidence type="ECO:0000256" key="4">
    <source>
        <dbReference type="ARBA" id="ARBA00009461"/>
    </source>
</evidence>
<dbReference type="AlphaFoldDB" id="A0A1B5KY17"/>
<evidence type="ECO:0000256" key="3">
    <source>
        <dbReference type="ARBA" id="ARBA00004496"/>
    </source>
</evidence>
<comment type="caution">
    <text evidence="10">The sequence shown here is derived from an EMBL/GenBank/DDBJ whole genome shotgun (WGS) entry which is preliminary data.</text>
</comment>
<dbReference type="InterPro" id="IPR028094">
    <property type="entry name" value="RTC4_C"/>
</dbReference>
<dbReference type="GO" id="GO:0005634">
    <property type="term" value="C:nucleus"/>
    <property type="evidence" value="ECO:0007669"/>
    <property type="project" value="UniProtKB-SubCell"/>
</dbReference>
<evidence type="ECO:0000256" key="8">
    <source>
        <dbReference type="SAM" id="MobiDB-lite"/>
    </source>
</evidence>
<dbReference type="EMBL" id="BBTG02000022">
    <property type="protein sequence ID" value="GAO15957.1"/>
    <property type="molecule type" value="Genomic_DNA"/>
</dbReference>
<feature type="domain" description="Restriction of telomere capping protein 4 C-terminal" evidence="9">
    <location>
        <begin position="372"/>
        <end position="487"/>
    </location>
</feature>
<evidence type="ECO:0000313" key="10">
    <source>
        <dbReference type="EMBL" id="GAO15957.1"/>
    </source>
</evidence>
<dbReference type="SMART" id="SM01312">
    <property type="entry name" value="RTC4"/>
    <property type="match status" value="1"/>
</dbReference>
<proteinExistence type="inferred from homology"/>
<comment type="subcellular location">
    <subcellularLocation>
        <location evidence="3">Cytoplasm</location>
    </subcellularLocation>
    <subcellularLocation>
        <location evidence="2">Nucleus</location>
    </subcellularLocation>
</comment>
<evidence type="ECO:0000259" key="9">
    <source>
        <dbReference type="SMART" id="SM01312"/>
    </source>
</evidence>
<feature type="region of interest" description="Disordered" evidence="8">
    <location>
        <begin position="1"/>
        <end position="193"/>
    </location>
</feature>
<protein>
    <recommendedName>
        <fullName evidence="5">Restriction of telomere capping protein 4</fullName>
    </recommendedName>
</protein>
<name>A0A1B5KY17_USTVR</name>
<feature type="compositionally biased region" description="Polar residues" evidence="8">
    <location>
        <begin position="152"/>
        <end position="177"/>
    </location>
</feature>
<evidence type="ECO:0000256" key="2">
    <source>
        <dbReference type="ARBA" id="ARBA00004123"/>
    </source>
</evidence>
<dbReference type="PANTHER" id="PTHR41391:SF1">
    <property type="entry name" value="RESTRICTION OF TELOMERE CAPPING PROTEIN 4"/>
    <property type="match status" value="1"/>
</dbReference>
<comment type="similarity">
    <text evidence="4">Belongs to the RTC4 family.</text>
</comment>
<gene>
    <name evidence="10" type="ORF">UVI_02039770</name>
</gene>
<evidence type="ECO:0000256" key="6">
    <source>
        <dbReference type="ARBA" id="ARBA00022490"/>
    </source>
</evidence>
<reference evidence="11" key="1">
    <citation type="journal article" date="2016" name="Genome Announc.">
        <title>Genome sequence of Ustilaginoidea virens IPU010, a rice pathogenic fungus causing false smut.</title>
        <authorList>
            <person name="Kumagai T."/>
            <person name="Ishii T."/>
            <person name="Terai G."/>
            <person name="Umemura M."/>
            <person name="Machida M."/>
            <person name="Asai K."/>
        </authorList>
    </citation>
    <scope>NUCLEOTIDE SEQUENCE [LARGE SCALE GENOMIC DNA]</scope>
    <source>
        <strain evidence="11">IPU010</strain>
    </source>
</reference>